<dbReference type="FunFam" id="3.30.200.20:FF:000727">
    <property type="entry name" value="Cysteine-rich RLK (RECEPTOR-like protein kinase) 23"/>
    <property type="match status" value="1"/>
</dbReference>
<keyword evidence="21" id="KW-1185">Reference proteome</keyword>
<feature type="domain" description="Protein kinase" evidence="18">
    <location>
        <begin position="506"/>
        <end position="803"/>
    </location>
</feature>
<dbReference type="InterPro" id="IPR003609">
    <property type="entry name" value="Pan_app"/>
</dbReference>
<keyword evidence="15" id="KW-0325">Glycoprotein</keyword>
<evidence type="ECO:0000256" key="16">
    <source>
        <dbReference type="PIRNR" id="PIRNR000641"/>
    </source>
</evidence>
<evidence type="ECO:0000256" key="1">
    <source>
        <dbReference type="ARBA" id="ARBA00004251"/>
    </source>
</evidence>
<evidence type="ECO:0000256" key="14">
    <source>
        <dbReference type="ARBA" id="ARBA00023170"/>
    </source>
</evidence>
<dbReference type="Pfam" id="PF00954">
    <property type="entry name" value="S_locus_glycop"/>
    <property type="match status" value="1"/>
</dbReference>
<evidence type="ECO:0000256" key="11">
    <source>
        <dbReference type="ARBA" id="ARBA00022989"/>
    </source>
</evidence>
<dbReference type="CDD" id="cd01098">
    <property type="entry name" value="PAN_AP_plant"/>
    <property type="match status" value="1"/>
</dbReference>
<dbReference type="EMBL" id="JAXUIC010000005">
    <property type="protein sequence ID" value="KAK4588014.1"/>
    <property type="molecule type" value="Genomic_DNA"/>
</dbReference>
<dbReference type="PROSITE" id="PS50011">
    <property type="entry name" value="PROTEIN_KINASE_DOM"/>
    <property type="match status" value="1"/>
</dbReference>
<dbReference type="Gene3D" id="2.90.10.10">
    <property type="entry name" value="Bulb-type lectin domain"/>
    <property type="match status" value="1"/>
</dbReference>
<dbReference type="PROSITE" id="PS50927">
    <property type="entry name" value="BULB_LECTIN"/>
    <property type="match status" value="1"/>
</dbReference>
<evidence type="ECO:0000313" key="21">
    <source>
        <dbReference type="Proteomes" id="UP001324115"/>
    </source>
</evidence>
<keyword evidence="5 17" id="KW-0812">Transmembrane</keyword>
<dbReference type="InterPro" id="IPR011009">
    <property type="entry name" value="Kinase-like_dom_sf"/>
</dbReference>
<keyword evidence="10 16" id="KW-0067">ATP-binding</keyword>
<comment type="catalytic activity">
    <reaction evidence="16">
        <text>L-threonyl-[protein] + ATP = O-phospho-L-threonyl-[protein] + ADP + H(+)</text>
        <dbReference type="Rhea" id="RHEA:46608"/>
        <dbReference type="Rhea" id="RHEA-COMP:11060"/>
        <dbReference type="Rhea" id="RHEA-COMP:11605"/>
        <dbReference type="ChEBI" id="CHEBI:15378"/>
        <dbReference type="ChEBI" id="CHEBI:30013"/>
        <dbReference type="ChEBI" id="CHEBI:30616"/>
        <dbReference type="ChEBI" id="CHEBI:61977"/>
        <dbReference type="ChEBI" id="CHEBI:456216"/>
        <dbReference type="EC" id="2.7.11.1"/>
    </reaction>
</comment>
<accession>A0AAN7F9U0</accession>
<keyword evidence="7" id="KW-0677">Repeat</keyword>
<evidence type="ECO:0000313" key="20">
    <source>
        <dbReference type="EMBL" id="KAK4588014.1"/>
    </source>
</evidence>
<keyword evidence="11 17" id="KW-1133">Transmembrane helix</keyword>
<organism evidence="20 21">
    <name type="scientific">Quercus rubra</name>
    <name type="common">Northern red oak</name>
    <name type="synonym">Quercus borealis</name>
    <dbReference type="NCBI Taxonomy" id="3512"/>
    <lineage>
        <taxon>Eukaryota</taxon>
        <taxon>Viridiplantae</taxon>
        <taxon>Streptophyta</taxon>
        <taxon>Embryophyta</taxon>
        <taxon>Tracheophyta</taxon>
        <taxon>Spermatophyta</taxon>
        <taxon>Magnoliopsida</taxon>
        <taxon>eudicotyledons</taxon>
        <taxon>Gunneridae</taxon>
        <taxon>Pentapetalae</taxon>
        <taxon>rosids</taxon>
        <taxon>fabids</taxon>
        <taxon>Fagales</taxon>
        <taxon>Fagaceae</taxon>
        <taxon>Quercus</taxon>
    </lineage>
</organism>
<evidence type="ECO:0000256" key="8">
    <source>
        <dbReference type="ARBA" id="ARBA00022741"/>
    </source>
</evidence>
<dbReference type="Gene3D" id="3.30.200.20">
    <property type="entry name" value="Phosphorylase Kinase, domain 1"/>
    <property type="match status" value="1"/>
</dbReference>
<keyword evidence="12 17" id="KW-0472">Membrane</keyword>
<keyword evidence="2" id="KW-1003">Cell membrane</keyword>
<keyword evidence="8 16" id="KW-0547">Nucleotide-binding</keyword>
<dbReference type="Pfam" id="PF01453">
    <property type="entry name" value="B_lectin"/>
    <property type="match status" value="1"/>
</dbReference>
<dbReference type="InterPro" id="IPR001480">
    <property type="entry name" value="Bulb-type_lectin_dom"/>
</dbReference>
<dbReference type="InterPro" id="IPR000719">
    <property type="entry name" value="Prot_kinase_dom"/>
</dbReference>
<feature type="domain" description="Bulb-type lectin" evidence="19">
    <location>
        <begin position="113"/>
        <end position="237"/>
    </location>
</feature>
<comment type="caution">
    <text evidence="20">The sequence shown here is derived from an EMBL/GenBank/DDBJ whole genome shotgun (WGS) entry which is preliminary data.</text>
</comment>
<name>A0AAN7F9U0_QUERU</name>
<dbReference type="GO" id="GO:0048544">
    <property type="term" value="P:recognition of pollen"/>
    <property type="evidence" value="ECO:0007669"/>
    <property type="project" value="InterPro"/>
</dbReference>
<evidence type="ECO:0000256" key="3">
    <source>
        <dbReference type="ARBA" id="ARBA00022527"/>
    </source>
</evidence>
<dbReference type="Proteomes" id="UP001324115">
    <property type="component" value="Unassembled WGS sequence"/>
</dbReference>
<reference evidence="20 21" key="1">
    <citation type="journal article" date="2023" name="G3 (Bethesda)">
        <title>A haplotype-resolved chromosome-scale genome for Quercus rubra L. provides insights into the genetics of adaptive traits for red oak species.</title>
        <authorList>
            <person name="Kapoor B."/>
            <person name="Jenkins J."/>
            <person name="Schmutz J."/>
            <person name="Zhebentyayeva T."/>
            <person name="Kuelheim C."/>
            <person name="Coggeshall M."/>
            <person name="Heim C."/>
            <person name="Lasky J.R."/>
            <person name="Leites L."/>
            <person name="Islam-Faridi N."/>
            <person name="Romero-Severson J."/>
            <person name="DeLeo V.L."/>
            <person name="Lucas S.M."/>
            <person name="Lazic D."/>
            <person name="Gailing O."/>
            <person name="Carlson J."/>
            <person name="Staton M."/>
        </authorList>
    </citation>
    <scope>NUCLEOTIDE SEQUENCE [LARGE SCALE GENOMIC DNA]</scope>
    <source>
        <strain evidence="20">Pseudo-F2</strain>
    </source>
</reference>
<dbReference type="Gene3D" id="1.10.510.10">
    <property type="entry name" value="Transferase(Phosphotransferase) domain 1"/>
    <property type="match status" value="1"/>
</dbReference>
<keyword evidence="3 16" id="KW-0723">Serine/threonine-protein kinase</keyword>
<dbReference type="GO" id="GO:0004674">
    <property type="term" value="F:protein serine/threonine kinase activity"/>
    <property type="evidence" value="ECO:0007669"/>
    <property type="project" value="UniProtKB-KW"/>
</dbReference>
<evidence type="ECO:0000259" key="18">
    <source>
        <dbReference type="PROSITE" id="PS50011"/>
    </source>
</evidence>
<dbReference type="InterPro" id="IPR024171">
    <property type="entry name" value="SRK-like_kinase"/>
</dbReference>
<comment type="similarity">
    <text evidence="16">Belongs to the protein kinase superfamily. Ser/Thr protein kinase family.</text>
</comment>
<dbReference type="GO" id="GO:0005524">
    <property type="term" value="F:ATP binding"/>
    <property type="evidence" value="ECO:0007669"/>
    <property type="project" value="UniProtKB-KW"/>
</dbReference>
<dbReference type="FunFam" id="1.10.510.10:FF:001019">
    <property type="entry name" value="G-type lectin S-receptor-like serine/threonine-protein kinase B120"/>
    <property type="match status" value="1"/>
</dbReference>
<evidence type="ECO:0000256" key="13">
    <source>
        <dbReference type="ARBA" id="ARBA00023157"/>
    </source>
</evidence>
<keyword evidence="14" id="KW-0675">Receptor</keyword>
<dbReference type="CDD" id="cd00028">
    <property type="entry name" value="B_lectin"/>
    <property type="match status" value="1"/>
</dbReference>
<evidence type="ECO:0000256" key="9">
    <source>
        <dbReference type="ARBA" id="ARBA00022777"/>
    </source>
</evidence>
<evidence type="ECO:0000259" key="19">
    <source>
        <dbReference type="PROSITE" id="PS50927"/>
    </source>
</evidence>
<dbReference type="Pfam" id="PF08276">
    <property type="entry name" value="PAN_2"/>
    <property type="match status" value="1"/>
</dbReference>
<dbReference type="PANTHER" id="PTHR27002:SF1082">
    <property type="entry name" value="OS06G0693000 PROTEIN"/>
    <property type="match status" value="1"/>
</dbReference>
<evidence type="ECO:0000256" key="12">
    <source>
        <dbReference type="ARBA" id="ARBA00023136"/>
    </source>
</evidence>
<dbReference type="SUPFAM" id="SSF51110">
    <property type="entry name" value="alpha-D-mannose-specific plant lectins"/>
    <property type="match status" value="1"/>
</dbReference>
<comment type="catalytic activity">
    <reaction evidence="16">
        <text>L-seryl-[protein] + ATP = O-phospho-L-seryl-[protein] + ADP + H(+)</text>
        <dbReference type="Rhea" id="RHEA:17989"/>
        <dbReference type="Rhea" id="RHEA-COMP:9863"/>
        <dbReference type="Rhea" id="RHEA-COMP:11604"/>
        <dbReference type="ChEBI" id="CHEBI:15378"/>
        <dbReference type="ChEBI" id="CHEBI:29999"/>
        <dbReference type="ChEBI" id="CHEBI:30616"/>
        <dbReference type="ChEBI" id="CHEBI:83421"/>
        <dbReference type="ChEBI" id="CHEBI:456216"/>
        <dbReference type="EC" id="2.7.11.1"/>
    </reaction>
</comment>
<dbReference type="PANTHER" id="PTHR27002">
    <property type="entry name" value="RECEPTOR-LIKE SERINE/THREONINE-PROTEIN KINASE SD1-8"/>
    <property type="match status" value="1"/>
</dbReference>
<evidence type="ECO:0000256" key="17">
    <source>
        <dbReference type="SAM" id="Phobius"/>
    </source>
</evidence>
<dbReference type="InterPro" id="IPR008271">
    <property type="entry name" value="Ser/Thr_kinase_AS"/>
</dbReference>
<feature type="transmembrane region" description="Helical" evidence="17">
    <location>
        <begin position="462"/>
        <end position="483"/>
    </location>
</feature>
<comment type="subcellular location">
    <subcellularLocation>
        <location evidence="1">Cell membrane</location>
        <topology evidence="1">Single-pass type I membrane protein</topology>
    </subcellularLocation>
</comment>
<keyword evidence="6" id="KW-0732">Signal</keyword>
<sequence>MGKTLFTCFVQVGWSMYYSHRSHFFKRKCRLGAGNAQSKWRLSLFLAYLVARSYAFRLGFFSPVNSTNCYFGIWYNNISVFTVIWSEQVMGLLRKTILLSVLFCFCLNLGFAIDIIRSSQSLKDPEYIISNGSTFRLGFFSPVNSTNRYLGIWYNNISVFTVIWVVNRQKALKDSSGVLTISEDGNLVVLNGQEEILWSSNVSNSLTNSRIIWESFQHPYDSFLPGMKISTNFRKNQRVQLTSWKSPSDPSIGRFSSGIDQLNTPGAFIWKDGHPFWQTPWNGQAFIGKYNTNPQYHNGYTVVDDKEGTAFATFAYVNELPLSKFVLNSQGKLVQSYWNNRKEDWEVLEIAPKFDCEVYGTCGDFGTCHSLGSSMCSCLRGFEPKIIDEWNRRNWTSGCVRRAPLQCDRVNNSGEEGKEDWFFTLKTMKVPDFAESLYGAKDDCQKRCLENCSCVAYRPLKVIITITMTFGAIAVVTTTYFLWRRMGMTHKQVWKKWQVATTTKNFHIANMLGRGGFGPVYWGKLHDGQEIAVKRLSRTSGQGLEEFMNEVALISKLQHRNLARLLGYCIEGEEKMLIYEYIPNKSLDAIVFDPLYQKLLDWRKCFNIIKGISRGLLYLHRDSRLKIIYRDLKASNILLDQELNPKISDFGMARIFGGNEVQAKTKRVVGTYGYMSPEYAMNGVFSKKSNVFSFSVLLLEIAWKLWKGENSMALVDPAIWDPSFQMEMLRCIHVGLLRMQDSTRDRPIVPTVISMLSSEIADLPTPKQPIFIEREMASYTDPAQQGQIKSSIYNVTITTVYGR</sequence>
<dbReference type="PROSITE" id="PS00108">
    <property type="entry name" value="PROTEIN_KINASE_ST"/>
    <property type="match status" value="1"/>
</dbReference>
<dbReference type="Pfam" id="PF07714">
    <property type="entry name" value="PK_Tyr_Ser-Thr"/>
    <property type="match status" value="1"/>
</dbReference>
<evidence type="ECO:0000256" key="4">
    <source>
        <dbReference type="ARBA" id="ARBA00022679"/>
    </source>
</evidence>
<gene>
    <name evidence="20" type="ORF">RGQ29_019131</name>
</gene>
<protein>
    <recommendedName>
        <fullName evidence="16">Receptor-like serine/threonine-protein kinase</fullName>
        <ecNumber evidence="16">2.7.11.1</ecNumber>
    </recommendedName>
</protein>
<dbReference type="AlphaFoldDB" id="A0AAN7F9U0"/>
<proteinExistence type="inferred from homology"/>
<evidence type="ECO:0000256" key="2">
    <source>
        <dbReference type="ARBA" id="ARBA00022475"/>
    </source>
</evidence>
<dbReference type="SMART" id="SM00220">
    <property type="entry name" value="S_TKc"/>
    <property type="match status" value="1"/>
</dbReference>
<keyword evidence="9 16" id="KW-0418">Kinase</keyword>
<dbReference type="PIRSF" id="PIRSF000641">
    <property type="entry name" value="SRK"/>
    <property type="match status" value="1"/>
</dbReference>
<dbReference type="SMART" id="SM00108">
    <property type="entry name" value="B_lectin"/>
    <property type="match status" value="1"/>
</dbReference>
<dbReference type="EC" id="2.7.11.1" evidence="16"/>
<dbReference type="InterPro" id="IPR036426">
    <property type="entry name" value="Bulb-type_lectin_dom_sf"/>
</dbReference>
<dbReference type="InterPro" id="IPR001245">
    <property type="entry name" value="Ser-Thr/Tyr_kinase_cat_dom"/>
</dbReference>
<evidence type="ECO:0000256" key="15">
    <source>
        <dbReference type="ARBA" id="ARBA00023180"/>
    </source>
</evidence>
<evidence type="ECO:0000256" key="5">
    <source>
        <dbReference type="ARBA" id="ARBA00022692"/>
    </source>
</evidence>
<evidence type="ECO:0000256" key="7">
    <source>
        <dbReference type="ARBA" id="ARBA00022737"/>
    </source>
</evidence>
<keyword evidence="13" id="KW-1015">Disulfide bond</keyword>
<feature type="transmembrane region" description="Helical" evidence="17">
    <location>
        <begin position="97"/>
        <end position="116"/>
    </location>
</feature>
<keyword evidence="4 16" id="KW-0808">Transferase</keyword>
<evidence type="ECO:0000256" key="10">
    <source>
        <dbReference type="ARBA" id="ARBA00022840"/>
    </source>
</evidence>
<dbReference type="InterPro" id="IPR000858">
    <property type="entry name" value="S_locus_glycoprot_dom"/>
</dbReference>
<dbReference type="SUPFAM" id="SSF56112">
    <property type="entry name" value="Protein kinase-like (PK-like)"/>
    <property type="match status" value="1"/>
</dbReference>
<dbReference type="GO" id="GO:0005886">
    <property type="term" value="C:plasma membrane"/>
    <property type="evidence" value="ECO:0007669"/>
    <property type="project" value="UniProtKB-SubCell"/>
</dbReference>
<evidence type="ECO:0000256" key="6">
    <source>
        <dbReference type="ARBA" id="ARBA00022729"/>
    </source>
</evidence>